<evidence type="ECO:0000313" key="3">
    <source>
        <dbReference type="Proteomes" id="UP000253940"/>
    </source>
</evidence>
<dbReference type="InterPro" id="IPR052196">
    <property type="entry name" value="Bact_Kbp"/>
</dbReference>
<name>A0A345P826_9GAMM</name>
<dbReference type="Gene3D" id="3.10.350.10">
    <property type="entry name" value="LysM domain"/>
    <property type="match status" value="1"/>
</dbReference>
<dbReference type="InterPro" id="IPR018392">
    <property type="entry name" value="LysM"/>
</dbReference>
<gene>
    <name evidence="2" type="ORF">HYN46_11655</name>
</gene>
<evidence type="ECO:0000313" key="2">
    <source>
        <dbReference type="EMBL" id="AXI03435.1"/>
    </source>
</evidence>
<reference evidence="2 3" key="1">
    <citation type="submission" date="2018-07" db="EMBL/GenBank/DDBJ databases">
        <title>Genome sequencing of Moraxellaceae gen. HYN0046.</title>
        <authorList>
            <person name="Kim M."/>
            <person name="Yi H."/>
        </authorList>
    </citation>
    <scope>NUCLEOTIDE SEQUENCE [LARGE SCALE GENOMIC DNA]</scope>
    <source>
        <strain evidence="2 3">HYN0046</strain>
    </source>
</reference>
<feature type="domain" description="LysM" evidence="1">
    <location>
        <begin position="81"/>
        <end position="129"/>
    </location>
</feature>
<dbReference type="EMBL" id="CP031222">
    <property type="protein sequence ID" value="AXI03435.1"/>
    <property type="molecule type" value="Genomic_DNA"/>
</dbReference>
<organism evidence="2 3">
    <name type="scientific">Aquirhabdus parva</name>
    <dbReference type="NCBI Taxonomy" id="2283318"/>
    <lineage>
        <taxon>Bacteria</taxon>
        <taxon>Pseudomonadati</taxon>
        <taxon>Pseudomonadota</taxon>
        <taxon>Gammaproteobacteria</taxon>
        <taxon>Moraxellales</taxon>
        <taxon>Moraxellaceae</taxon>
        <taxon>Aquirhabdus</taxon>
    </lineage>
</organism>
<dbReference type="Proteomes" id="UP000253940">
    <property type="component" value="Chromosome"/>
</dbReference>
<dbReference type="AlphaFoldDB" id="A0A345P826"/>
<proteinExistence type="predicted"/>
<dbReference type="KEGG" id="mbah:HYN46_11655"/>
<sequence>MIMSVFTSACAQDSIQGLSTQAAPLAGPASHHTQALISRSTFMTKSRLTKIVLAVTLGLGMPMLASAKNNPAPSVRADAPDTYIVKKGDTLWDISGKYLKDAWRWKEIWAVNPQVKNPHWIYPGDRLILCVIKGHKVVGVDMGDGCVGVERRMNGSPEDNLNTVKLQPKIHIDPLNVAVPAVPLSAIKSWLINADVVSASTLKKAPYVLATKDRHVIAGKGDTVYVRGGNLVVGDSYGIYRAGEAYVDPETKEILGYEARLIARGTATALNSDVSTIELTDSVQQEVRADDKVLPEAVSNEPGVFYPTNSENIAPGRLIRVLDGIDTAAVNSTIALNRGEREGVAVGQVFAIYRRGALVQDSHDGQLVRLPSERAGLAMVFRTFAKLSYAIVLESNGTIKTGDELRPPVSTGD</sequence>
<dbReference type="PROSITE" id="PS51782">
    <property type="entry name" value="LYSM"/>
    <property type="match status" value="1"/>
</dbReference>
<dbReference type="Pfam" id="PF01476">
    <property type="entry name" value="LysM"/>
    <property type="match status" value="1"/>
</dbReference>
<dbReference type="InterPro" id="IPR036779">
    <property type="entry name" value="LysM_dom_sf"/>
</dbReference>
<accession>A0A345P826</accession>
<dbReference type="PANTHER" id="PTHR34700:SF4">
    <property type="entry name" value="PHAGE-LIKE ELEMENT PBSX PROTEIN XKDP"/>
    <property type="match status" value="1"/>
</dbReference>
<evidence type="ECO:0000259" key="1">
    <source>
        <dbReference type="PROSITE" id="PS51782"/>
    </source>
</evidence>
<keyword evidence="3" id="KW-1185">Reference proteome</keyword>
<dbReference type="SUPFAM" id="SSF54106">
    <property type="entry name" value="LysM domain"/>
    <property type="match status" value="1"/>
</dbReference>
<dbReference type="SMART" id="SM00257">
    <property type="entry name" value="LysM"/>
    <property type="match status" value="1"/>
</dbReference>
<protein>
    <submittedName>
        <fullName evidence="2">LysM peptidoglycan-binding domain-containing protein</fullName>
    </submittedName>
</protein>
<dbReference type="OrthoDB" id="9765158at2"/>
<dbReference type="CDD" id="cd00118">
    <property type="entry name" value="LysM"/>
    <property type="match status" value="1"/>
</dbReference>
<dbReference type="PANTHER" id="PTHR34700">
    <property type="entry name" value="POTASSIUM BINDING PROTEIN KBP"/>
    <property type="match status" value="1"/>
</dbReference>